<dbReference type="InterPro" id="IPR014710">
    <property type="entry name" value="RmlC-like_jellyroll"/>
</dbReference>
<dbReference type="InterPro" id="IPR043128">
    <property type="entry name" value="Rev_trsase/Diguanyl_cyclase"/>
</dbReference>
<dbReference type="FunFam" id="3.30.70.270:FF:000001">
    <property type="entry name" value="Diguanylate cyclase domain protein"/>
    <property type="match status" value="1"/>
</dbReference>
<sequence length="317" mass="35411">MCALTEQEYNRIILFQKVPQGHMQDVLASCVIRILDAGELLLSPEQENDCLHILVSGTLGIHFKTLDTPEIRVIIAGESVGELSLIEQRWPSAYVIAKDPCRVLSMNNETFWQLVDVSGQVARNLLGQLAKWLLNNTENLVENRKTIAALHQQSMHDGLTGVYNRRWFDHALNEHLSRSVRSDKPITLILLDVDHFKHYNDTQGHQGGDQALIALANVLQERVRPADSVARYGGEEFAIILPNTTIKESAVIAERLRMAVALQPIYTPDGKQLPSITISQGLAQSSSVITTPQSLIELADAQLYRAKQAGRHCFCYD</sequence>
<comment type="cofactor">
    <cofactor evidence="1">
        <name>Mg(2+)</name>
        <dbReference type="ChEBI" id="CHEBI:18420"/>
    </cofactor>
</comment>
<dbReference type="SUPFAM" id="SSF51206">
    <property type="entry name" value="cAMP-binding domain-like"/>
    <property type="match status" value="1"/>
</dbReference>
<dbReference type="Pfam" id="PF00990">
    <property type="entry name" value="GGDEF"/>
    <property type="match status" value="1"/>
</dbReference>
<dbReference type="InterPro" id="IPR050469">
    <property type="entry name" value="Diguanylate_Cyclase"/>
</dbReference>
<dbReference type="PANTHER" id="PTHR45138">
    <property type="entry name" value="REGULATORY COMPONENTS OF SENSORY TRANSDUCTION SYSTEM"/>
    <property type="match status" value="1"/>
</dbReference>
<organism evidence="5 6">
    <name type="scientific">Thiospirillum jenense</name>
    <dbReference type="NCBI Taxonomy" id="1653858"/>
    <lineage>
        <taxon>Bacteria</taxon>
        <taxon>Pseudomonadati</taxon>
        <taxon>Pseudomonadota</taxon>
        <taxon>Gammaproteobacteria</taxon>
        <taxon>Chromatiales</taxon>
        <taxon>Chromatiaceae</taxon>
        <taxon>Thiospirillum</taxon>
    </lineage>
</organism>
<dbReference type="SMART" id="SM00100">
    <property type="entry name" value="cNMP"/>
    <property type="match status" value="1"/>
</dbReference>
<keyword evidence="6" id="KW-1185">Reference proteome</keyword>
<dbReference type="InterPro" id="IPR000595">
    <property type="entry name" value="cNMP-bd_dom"/>
</dbReference>
<dbReference type="NCBIfam" id="TIGR00254">
    <property type="entry name" value="GGDEF"/>
    <property type="match status" value="1"/>
</dbReference>
<dbReference type="GO" id="GO:0043709">
    <property type="term" value="P:cell adhesion involved in single-species biofilm formation"/>
    <property type="evidence" value="ECO:0007669"/>
    <property type="project" value="TreeGrafter"/>
</dbReference>
<dbReference type="Gene3D" id="2.60.120.10">
    <property type="entry name" value="Jelly Rolls"/>
    <property type="match status" value="1"/>
</dbReference>
<dbReference type="AlphaFoldDB" id="A0A839H5Y5"/>
<dbReference type="GO" id="GO:0052621">
    <property type="term" value="F:diguanylate cyclase activity"/>
    <property type="evidence" value="ECO:0007669"/>
    <property type="project" value="UniProtKB-EC"/>
</dbReference>
<dbReference type="InterPro" id="IPR029787">
    <property type="entry name" value="Nucleotide_cyclase"/>
</dbReference>
<dbReference type="CDD" id="cd01949">
    <property type="entry name" value="GGDEF"/>
    <property type="match status" value="1"/>
</dbReference>
<dbReference type="SUPFAM" id="SSF55073">
    <property type="entry name" value="Nucleotide cyclase"/>
    <property type="match status" value="1"/>
</dbReference>
<evidence type="ECO:0000313" key="5">
    <source>
        <dbReference type="EMBL" id="MBB1124904.1"/>
    </source>
</evidence>
<dbReference type="GO" id="GO:0005886">
    <property type="term" value="C:plasma membrane"/>
    <property type="evidence" value="ECO:0007669"/>
    <property type="project" value="TreeGrafter"/>
</dbReference>
<comment type="caution">
    <text evidence="5">The sequence shown here is derived from an EMBL/GenBank/DDBJ whole genome shotgun (WGS) entry which is preliminary data.</text>
</comment>
<protein>
    <recommendedName>
        <fullName evidence="2">diguanylate cyclase</fullName>
        <ecNumber evidence="2">2.7.7.65</ecNumber>
    </recommendedName>
</protein>
<name>A0A839H5Y5_9GAMM</name>
<dbReference type="Pfam" id="PF00027">
    <property type="entry name" value="cNMP_binding"/>
    <property type="match status" value="1"/>
</dbReference>
<feature type="domain" description="Cyclic nucleotide-binding" evidence="3">
    <location>
        <begin position="14"/>
        <end position="132"/>
    </location>
</feature>
<dbReference type="SMART" id="SM00267">
    <property type="entry name" value="GGDEF"/>
    <property type="match status" value="1"/>
</dbReference>
<dbReference type="EMBL" id="JABVCQ010000003">
    <property type="protein sequence ID" value="MBB1124904.1"/>
    <property type="molecule type" value="Genomic_DNA"/>
</dbReference>
<evidence type="ECO:0000313" key="6">
    <source>
        <dbReference type="Proteomes" id="UP000548632"/>
    </source>
</evidence>
<evidence type="ECO:0000256" key="2">
    <source>
        <dbReference type="ARBA" id="ARBA00012528"/>
    </source>
</evidence>
<evidence type="ECO:0000256" key="1">
    <source>
        <dbReference type="ARBA" id="ARBA00001946"/>
    </source>
</evidence>
<dbReference type="GO" id="GO:1902201">
    <property type="term" value="P:negative regulation of bacterial-type flagellum-dependent cell motility"/>
    <property type="evidence" value="ECO:0007669"/>
    <property type="project" value="TreeGrafter"/>
</dbReference>
<dbReference type="EC" id="2.7.7.65" evidence="2"/>
<dbReference type="PROSITE" id="PS50042">
    <property type="entry name" value="CNMP_BINDING_3"/>
    <property type="match status" value="1"/>
</dbReference>
<reference evidence="5 6" key="1">
    <citation type="journal article" date="2020" name="Arch. Microbiol.">
        <title>The genome sequence of the giant phototrophic gammaproteobacterium Thiospirillum jenense gives insight into its physiological properties and phylogenetic relationships.</title>
        <authorList>
            <person name="Imhoff J.F."/>
            <person name="Meyer T.E."/>
            <person name="Kyndt J.A."/>
        </authorList>
    </citation>
    <scope>NUCLEOTIDE SEQUENCE [LARGE SCALE GENOMIC DNA]</scope>
    <source>
        <strain evidence="5 6">DSM 216</strain>
    </source>
</reference>
<dbReference type="InterPro" id="IPR000160">
    <property type="entry name" value="GGDEF_dom"/>
</dbReference>
<dbReference type="PANTHER" id="PTHR45138:SF24">
    <property type="entry name" value="DIGUANYLATE CYCLASE DGCC-RELATED"/>
    <property type="match status" value="1"/>
</dbReference>
<feature type="domain" description="GGDEF" evidence="4">
    <location>
        <begin position="184"/>
        <end position="317"/>
    </location>
</feature>
<proteinExistence type="predicted"/>
<dbReference type="InterPro" id="IPR018490">
    <property type="entry name" value="cNMP-bd_dom_sf"/>
</dbReference>
<evidence type="ECO:0000259" key="4">
    <source>
        <dbReference type="PROSITE" id="PS50887"/>
    </source>
</evidence>
<dbReference type="Gene3D" id="3.30.70.270">
    <property type="match status" value="1"/>
</dbReference>
<evidence type="ECO:0000259" key="3">
    <source>
        <dbReference type="PROSITE" id="PS50042"/>
    </source>
</evidence>
<gene>
    <name evidence="5" type="ORF">HUK38_01485</name>
</gene>
<dbReference type="Proteomes" id="UP000548632">
    <property type="component" value="Unassembled WGS sequence"/>
</dbReference>
<dbReference type="CDD" id="cd00038">
    <property type="entry name" value="CAP_ED"/>
    <property type="match status" value="1"/>
</dbReference>
<accession>A0A839H5Y5</accession>
<dbReference type="PROSITE" id="PS50887">
    <property type="entry name" value="GGDEF"/>
    <property type="match status" value="1"/>
</dbReference>